<evidence type="ECO:0000256" key="3">
    <source>
        <dbReference type="ARBA" id="ARBA00022692"/>
    </source>
</evidence>
<dbReference type="EMBL" id="MN577573">
    <property type="protein sequence ID" value="QGT51119.1"/>
    <property type="molecule type" value="Genomic_DNA"/>
</dbReference>
<accession>A0A650EMW8</accession>
<reference evidence="7" key="1">
    <citation type="journal article" date="2020" name="J. ISSAAS">
        <title>Lactobacilli and other gastrointestinal microbiota of Peromyscus leucopus, reservoir host for agents of Lyme disease and other zoonoses in North America.</title>
        <authorList>
            <person name="Milovic A."/>
            <person name="Bassam K."/>
            <person name="Shao H."/>
            <person name="Chatzistamou I."/>
            <person name="Tufts D.M."/>
            <person name="Diuk-Wasser M."/>
            <person name="Barbour A.G."/>
        </authorList>
    </citation>
    <scope>NUCLEOTIDE SEQUENCE</scope>
    <source>
        <strain evidence="7">LL40</strain>
    </source>
</reference>
<dbReference type="PANTHER" id="PTHR34478:SF2">
    <property type="entry name" value="MEMBRANE PROTEIN"/>
    <property type="match status" value="1"/>
</dbReference>
<protein>
    <recommendedName>
        <fullName evidence="8">LemA family protein</fullName>
    </recommendedName>
</protein>
<dbReference type="AlphaFoldDB" id="A0A650EMW8"/>
<dbReference type="GO" id="GO:0016020">
    <property type="term" value="C:membrane"/>
    <property type="evidence" value="ECO:0007669"/>
    <property type="project" value="UniProtKB-SubCell"/>
</dbReference>
<dbReference type="Pfam" id="PF04011">
    <property type="entry name" value="LemA"/>
    <property type="match status" value="1"/>
</dbReference>
<evidence type="ECO:0000256" key="1">
    <source>
        <dbReference type="ARBA" id="ARBA00004167"/>
    </source>
</evidence>
<evidence type="ECO:0000256" key="6">
    <source>
        <dbReference type="SAM" id="Coils"/>
    </source>
</evidence>
<name>A0A650EMW8_9FIRM</name>
<dbReference type="PANTHER" id="PTHR34478">
    <property type="entry name" value="PROTEIN LEMA"/>
    <property type="match status" value="1"/>
</dbReference>
<organism evidence="7">
    <name type="scientific">uncultured Bacillota bacterium</name>
    <dbReference type="NCBI Taxonomy" id="344338"/>
    <lineage>
        <taxon>Bacteria</taxon>
        <taxon>Bacillati</taxon>
        <taxon>Bacillota</taxon>
        <taxon>environmental samples</taxon>
    </lineage>
</organism>
<gene>
    <name evidence="7" type="ORF">Firmicute1046_1950</name>
</gene>
<proteinExistence type="inferred from homology"/>
<keyword evidence="6" id="KW-0175">Coiled coil</keyword>
<comment type="similarity">
    <text evidence="2">Belongs to the LemA family.</text>
</comment>
<evidence type="ECO:0000313" key="7">
    <source>
        <dbReference type="EMBL" id="QGT51119.1"/>
    </source>
</evidence>
<dbReference type="InterPro" id="IPR023353">
    <property type="entry name" value="LemA-like_dom_sf"/>
</dbReference>
<dbReference type="SUPFAM" id="SSF140478">
    <property type="entry name" value="LemA-like"/>
    <property type="match status" value="1"/>
</dbReference>
<dbReference type="InterPro" id="IPR007156">
    <property type="entry name" value="MamQ_LemA"/>
</dbReference>
<keyword evidence="4" id="KW-1133">Transmembrane helix</keyword>
<evidence type="ECO:0008006" key="8">
    <source>
        <dbReference type="Google" id="ProtNLM"/>
    </source>
</evidence>
<keyword evidence="3" id="KW-0812">Transmembrane</keyword>
<evidence type="ECO:0000256" key="5">
    <source>
        <dbReference type="ARBA" id="ARBA00023136"/>
    </source>
</evidence>
<comment type="subcellular location">
    <subcellularLocation>
        <location evidence="1">Membrane</location>
        <topology evidence="1">Single-pass membrane protein</topology>
    </subcellularLocation>
</comment>
<feature type="coiled-coil region" evidence="6">
    <location>
        <begin position="123"/>
        <end position="150"/>
    </location>
</feature>
<evidence type="ECO:0000256" key="4">
    <source>
        <dbReference type="ARBA" id="ARBA00022989"/>
    </source>
</evidence>
<dbReference type="Gene3D" id="1.20.1440.20">
    <property type="entry name" value="LemA-like domain"/>
    <property type="match status" value="1"/>
</dbReference>
<keyword evidence="5" id="KW-0472">Membrane</keyword>
<sequence>MNMKKGLITLGIIVLILAVLAGFTVNNYNGLVSARETVDNQLSNIDTQLQRRNDLIPNFVNTVKGYASHESEVFGAVADARAKMAGANTAAELAQADNELSSALSRLLVVVENYPELKADTQFTALSDELAGTENRIATARRDYNAAAKEYNVAIQRFPKVIFANMFGFTKADYFQAAEGAEQAPTVNFD</sequence>
<evidence type="ECO:0000256" key="2">
    <source>
        <dbReference type="ARBA" id="ARBA00008854"/>
    </source>
</evidence>